<evidence type="ECO:0000313" key="6">
    <source>
        <dbReference type="Proteomes" id="UP000663191"/>
    </source>
</evidence>
<protein>
    <submittedName>
        <fullName evidence="5">Helix-turn-helix domain-containing protein</fullName>
    </submittedName>
</protein>
<evidence type="ECO:0000259" key="4">
    <source>
        <dbReference type="Pfam" id="PF15915"/>
    </source>
</evidence>
<sequence>MVLIVEFEIETPILRETVETVSRIDVEEIYQSETGETKLICWVYGDDLEQVDGTLADDDTVREWTLLEEPDDRRLYSVTLSERGEEHLTYPTAAAYDIGYREITVTGETRIRARVPTREALFAYRDRCLEKGIPFRIQRIFQESDQARERYGVSDRQQEALLIALEEGYFDVPRETTLSAVAGQLDISDQALSARLRRGQANLLRNTLGSSPPDLNR</sequence>
<organism evidence="5 6">
    <name type="scientific">Natrinema longum</name>
    <dbReference type="NCBI Taxonomy" id="370324"/>
    <lineage>
        <taxon>Archaea</taxon>
        <taxon>Methanobacteriati</taxon>
        <taxon>Methanobacteriota</taxon>
        <taxon>Stenosarchaea group</taxon>
        <taxon>Halobacteria</taxon>
        <taxon>Halobacteriales</taxon>
        <taxon>Natrialbaceae</taxon>
        <taxon>Natrinema</taxon>
    </lineage>
</organism>
<gene>
    <name evidence="5" type="ORF">J0X27_15075</name>
</gene>
<dbReference type="OrthoDB" id="202021at2157"/>
<dbReference type="PANTHER" id="PTHR34236">
    <property type="entry name" value="DIMETHYL SULFOXIDE REDUCTASE TRANSCRIPTIONAL ACTIVATOR"/>
    <property type="match status" value="1"/>
</dbReference>
<dbReference type="Pfam" id="PF04967">
    <property type="entry name" value="HTH_10"/>
    <property type="match status" value="1"/>
</dbReference>
<dbReference type="AlphaFoldDB" id="A0A8A2U941"/>
<dbReference type="InterPro" id="IPR031803">
    <property type="entry name" value="BAT_GAF/HTH-assoc"/>
</dbReference>
<evidence type="ECO:0000256" key="1">
    <source>
        <dbReference type="ARBA" id="ARBA00023015"/>
    </source>
</evidence>
<dbReference type="EMBL" id="CP071463">
    <property type="protein sequence ID" value="QSW84755.1"/>
    <property type="molecule type" value="Genomic_DNA"/>
</dbReference>
<evidence type="ECO:0000259" key="3">
    <source>
        <dbReference type="Pfam" id="PF04967"/>
    </source>
</evidence>
<evidence type="ECO:0000313" key="5">
    <source>
        <dbReference type="EMBL" id="QSW84755.1"/>
    </source>
</evidence>
<dbReference type="Pfam" id="PF15915">
    <property type="entry name" value="BAT"/>
    <property type="match status" value="1"/>
</dbReference>
<keyword evidence="6" id="KW-1185">Reference proteome</keyword>
<dbReference type="InterPro" id="IPR007050">
    <property type="entry name" value="HTH_bacterioopsin"/>
</dbReference>
<accession>A0A8A2U941</accession>
<dbReference type="KEGG" id="hlo:J0X27_15075"/>
<keyword evidence="1" id="KW-0805">Transcription regulation</keyword>
<dbReference type="Proteomes" id="UP000663191">
    <property type="component" value="Chromosome"/>
</dbReference>
<dbReference type="RefSeq" id="WP_207269974.1">
    <property type="nucleotide sequence ID" value="NZ_CP071463.1"/>
</dbReference>
<keyword evidence="2" id="KW-0804">Transcription</keyword>
<dbReference type="PANTHER" id="PTHR34236:SF1">
    <property type="entry name" value="DIMETHYL SULFOXIDE REDUCTASE TRANSCRIPTIONAL ACTIVATOR"/>
    <property type="match status" value="1"/>
</dbReference>
<name>A0A8A2U941_9EURY</name>
<evidence type="ECO:0000256" key="2">
    <source>
        <dbReference type="ARBA" id="ARBA00023163"/>
    </source>
</evidence>
<feature type="domain" description="HTH bat-type" evidence="3">
    <location>
        <begin position="154"/>
        <end position="204"/>
    </location>
</feature>
<proteinExistence type="predicted"/>
<reference evidence="5 6" key="1">
    <citation type="journal article" date="2006" name="Int. J. Syst. Evol. Microbiol.">
        <title>Haloterrigena longa sp. nov. and Haloterrigena limicola sp. nov., extremely halophilic archaea isolated from a salt lake.</title>
        <authorList>
            <person name="Cui H.L."/>
            <person name="Tohty D."/>
            <person name="Zhou P.J."/>
            <person name="Liu S.J."/>
        </authorList>
    </citation>
    <scope>NUCLEOTIDE SEQUENCE [LARGE SCALE GENOMIC DNA]</scope>
    <source>
        <strain evidence="5 6">ABH32</strain>
    </source>
</reference>
<feature type="domain" description="Bacterioopsin transcriptional activator GAF and HTH associated" evidence="4">
    <location>
        <begin position="5"/>
        <end position="120"/>
    </location>
</feature>
<dbReference type="GeneID" id="63185093"/>